<feature type="compositionally biased region" description="Low complexity" evidence="10">
    <location>
        <begin position="451"/>
        <end position="464"/>
    </location>
</feature>
<keyword evidence="8" id="KW-0675">Receptor</keyword>
<dbReference type="PRINTS" id="PR00901">
    <property type="entry name" value="PHEROMONEBAR"/>
</dbReference>
<evidence type="ECO:0000256" key="10">
    <source>
        <dbReference type="SAM" id="MobiDB-lite"/>
    </source>
</evidence>
<feature type="transmembrane region" description="Helical" evidence="11">
    <location>
        <begin position="157"/>
        <end position="183"/>
    </location>
</feature>
<evidence type="ECO:0000256" key="6">
    <source>
        <dbReference type="ARBA" id="ARBA00023040"/>
    </source>
</evidence>
<dbReference type="PRINTS" id="PR00899">
    <property type="entry name" value="GPCRSTE3"/>
</dbReference>
<evidence type="ECO:0000313" key="12">
    <source>
        <dbReference type="EMBL" id="PPR07984.1"/>
    </source>
</evidence>
<evidence type="ECO:0000256" key="3">
    <source>
        <dbReference type="ARBA" id="ARBA00022507"/>
    </source>
</evidence>
<proteinExistence type="inferred from homology"/>
<evidence type="ECO:0000256" key="5">
    <source>
        <dbReference type="ARBA" id="ARBA00022989"/>
    </source>
</evidence>
<comment type="similarity">
    <text evidence="2">Belongs to the G-protein coupled receptor 4 family.</text>
</comment>
<feature type="transmembrane region" description="Helical" evidence="11">
    <location>
        <begin position="6"/>
        <end position="25"/>
    </location>
</feature>
<organism evidence="12 13">
    <name type="scientific">Panaeolus cyanescens</name>
    <dbReference type="NCBI Taxonomy" id="181874"/>
    <lineage>
        <taxon>Eukaryota</taxon>
        <taxon>Fungi</taxon>
        <taxon>Dikarya</taxon>
        <taxon>Basidiomycota</taxon>
        <taxon>Agaricomycotina</taxon>
        <taxon>Agaricomycetes</taxon>
        <taxon>Agaricomycetidae</taxon>
        <taxon>Agaricales</taxon>
        <taxon>Agaricineae</taxon>
        <taxon>Galeropsidaceae</taxon>
        <taxon>Panaeolus</taxon>
    </lineage>
</organism>
<feature type="transmembrane region" description="Helical" evidence="11">
    <location>
        <begin position="110"/>
        <end position="132"/>
    </location>
</feature>
<dbReference type="EMBL" id="NHTK01000202">
    <property type="protein sequence ID" value="PPR07984.1"/>
    <property type="molecule type" value="Genomic_DNA"/>
</dbReference>
<comment type="caution">
    <text evidence="12">The sequence shown here is derived from an EMBL/GenBank/DDBJ whole genome shotgun (WGS) entry which is preliminary data.</text>
</comment>
<evidence type="ECO:0000256" key="2">
    <source>
        <dbReference type="ARBA" id="ARBA00011085"/>
    </source>
</evidence>
<dbReference type="Proteomes" id="UP000284842">
    <property type="component" value="Unassembled WGS sequence"/>
</dbReference>
<feature type="compositionally biased region" description="Low complexity" evidence="10">
    <location>
        <begin position="324"/>
        <end position="334"/>
    </location>
</feature>
<dbReference type="PANTHER" id="PTHR28097:SF1">
    <property type="entry name" value="PHEROMONE A FACTOR RECEPTOR"/>
    <property type="match status" value="1"/>
</dbReference>
<dbReference type="PANTHER" id="PTHR28097">
    <property type="entry name" value="PHEROMONE A FACTOR RECEPTOR"/>
    <property type="match status" value="1"/>
</dbReference>
<dbReference type="InterPro" id="IPR000481">
    <property type="entry name" value="GPCR_Pheromne_B_alpha_rcpt"/>
</dbReference>
<keyword evidence="3" id="KW-0589">Pheromone response</keyword>
<keyword evidence="4 11" id="KW-0812">Transmembrane</keyword>
<evidence type="ECO:0000256" key="7">
    <source>
        <dbReference type="ARBA" id="ARBA00023136"/>
    </source>
</evidence>
<evidence type="ECO:0000256" key="1">
    <source>
        <dbReference type="ARBA" id="ARBA00004141"/>
    </source>
</evidence>
<dbReference type="AlphaFoldDB" id="A0A409YY81"/>
<dbReference type="GO" id="GO:0005886">
    <property type="term" value="C:plasma membrane"/>
    <property type="evidence" value="ECO:0007669"/>
    <property type="project" value="TreeGrafter"/>
</dbReference>
<comment type="subcellular location">
    <subcellularLocation>
        <location evidence="1">Membrane</location>
        <topology evidence="1">Multi-pass membrane protein</topology>
    </subcellularLocation>
</comment>
<dbReference type="Pfam" id="PF02076">
    <property type="entry name" value="STE3"/>
    <property type="match status" value="1"/>
</dbReference>
<keyword evidence="13" id="KW-1185">Reference proteome</keyword>
<accession>A0A409YY81</accession>
<gene>
    <name evidence="12" type="ORF">CVT24_002696</name>
</gene>
<dbReference type="GO" id="GO:0004934">
    <property type="term" value="F:mating-type alpha-factor pheromone receptor activity"/>
    <property type="evidence" value="ECO:0007669"/>
    <property type="project" value="InterPro"/>
</dbReference>
<dbReference type="InterPro" id="IPR001499">
    <property type="entry name" value="GPCR_STE3"/>
</dbReference>
<sequence>MAAPNELFTAFAFLGFLMCAIPFPWHLEAWNTGTCLYMAWTGLACLNLFINSIVWNGNAINWAPVWCDISARIIVGGAVAIPAASLCINRRLYQIASVKSVTVTRAEKRRAIMIDLAIGLGLPILAMILQYVPQGHRFDIFEDIGCFPFTYRTWMGFALVSLPPILIGAVSAVYSILSIIAFNKSRAQFNEMLSGYSNLSSNRYLRLMCLAGVDVLCTVPLATWSAYMDYGANKTPVAKFTWASTHAGFSRVDQIPAIYWRNVHESSFALELSRWLFVVCAIVFFGFFGFADEARKHYRLYASSVAKRVGVTTWSTFGGGSSTGLTSSTGGNKSQGLTSTTGKVRPVPPMHIHKEMLQRQGSISSFSDMSVNLNDAGGLLNEKQENEKLEVFNPTLSYGGITLSDVGGTLADYSDGPYSPTPSSGSSSAPSISESARGSPRPMDSTPSLHNPTNPTVSVTPPTVDSATAAKAGTHDIV</sequence>
<dbReference type="FunCoup" id="A0A409YY81">
    <property type="interactions" value="80"/>
</dbReference>
<dbReference type="GO" id="GO:0000750">
    <property type="term" value="P:pheromone-dependent signal transduction involved in conjugation with cellular fusion"/>
    <property type="evidence" value="ECO:0007669"/>
    <property type="project" value="TreeGrafter"/>
</dbReference>
<feature type="region of interest" description="Disordered" evidence="10">
    <location>
        <begin position="413"/>
        <end position="478"/>
    </location>
</feature>
<feature type="compositionally biased region" description="Low complexity" evidence="10">
    <location>
        <begin position="414"/>
        <end position="439"/>
    </location>
</feature>
<feature type="transmembrane region" description="Helical" evidence="11">
    <location>
        <begin position="37"/>
        <end position="57"/>
    </location>
</feature>
<evidence type="ECO:0000256" key="8">
    <source>
        <dbReference type="ARBA" id="ARBA00023170"/>
    </source>
</evidence>
<dbReference type="OrthoDB" id="2874149at2759"/>
<feature type="region of interest" description="Disordered" evidence="10">
    <location>
        <begin position="324"/>
        <end position="347"/>
    </location>
</feature>
<evidence type="ECO:0000313" key="13">
    <source>
        <dbReference type="Proteomes" id="UP000284842"/>
    </source>
</evidence>
<keyword evidence="9" id="KW-0807">Transducer</keyword>
<name>A0A409YY81_9AGAR</name>
<feature type="transmembrane region" description="Helical" evidence="11">
    <location>
        <begin position="204"/>
        <end position="227"/>
    </location>
</feature>
<dbReference type="CDD" id="cd14966">
    <property type="entry name" value="7tmD_STE3"/>
    <property type="match status" value="1"/>
</dbReference>
<evidence type="ECO:0000256" key="11">
    <source>
        <dbReference type="SAM" id="Phobius"/>
    </source>
</evidence>
<protein>
    <submittedName>
        <fullName evidence="12">Uncharacterized protein</fullName>
    </submittedName>
</protein>
<evidence type="ECO:0000256" key="4">
    <source>
        <dbReference type="ARBA" id="ARBA00022692"/>
    </source>
</evidence>
<keyword evidence="6" id="KW-0297">G-protein coupled receptor</keyword>
<evidence type="ECO:0000256" key="9">
    <source>
        <dbReference type="ARBA" id="ARBA00023224"/>
    </source>
</evidence>
<reference evidence="12 13" key="1">
    <citation type="journal article" date="2018" name="Evol. Lett.">
        <title>Horizontal gene cluster transfer increased hallucinogenic mushroom diversity.</title>
        <authorList>
            <person name="Reynolds H.T."/>
            <person name="Vijayakumar V."/>
            <person name="Gluck-Thaler E."/>
            <person name="Korotkin H.B."/>
            <person name="Matheny P.B."/>
            <person name="Slot J.C."/>
        </authorList>
    </citation>
    <scope>NUCLEOTIDE SEQUENCE [LARGE SCALE GENOMIC DNA]</scope>
    <source>
        <strain evidence="12 13">2629</strain>
    </source>
</reference>
<keyword evidence="7 11" id="KW-0472">Membrane</keyword>
<dbReference type="InParanoid" id="A0A409YY81"/>
<keyword evidence="5 11" id="KW-1133">Transmembrane helix</keyword>
<feature type="transmembrane region" description="Helical" evidence="11">
    <location>
        <begin position="272"/>
        <end position="291"/>
    </location>
</feature>